<name>A0A0R1LUS7_9LACO</name>
<proteinExistence type="inferred from homology"/>
<comment type="function">
    <text evidence="9 10">Fluoride-specific ion channel. Important for reducing fluoride concentration in the cell, thus reducing its toxicity.</text>
</comment>
<dbReference type="EMBL" id="AZEE01000010">
    <property type="protein sequence ID" value="KRK99478.1"/>
    <property type="molecule type" value="Genomic_DNA"/>
</dbReference>
<feature type="transmembrane region" description="Helical" evidence="10">
    <location>
        <begin position="96"/>
        <end position="117"/>
    </location>
</feature>
<dbReference type="HAMAP" id="MF_00454">
    <property type="entry name" value="FluC"/>
    <property type="match status" value="1"/>
</dbReference>
<comment type="catalytic activity">
    <reaction evidence="8">
        <text>fluoride(in) = fluoride(out)</text>
        <dbReference type="Rhea" id="RHEA:76159"/>
        <dbReference type="ChEBI" id="CHEBI:17051"/>
    </reaction>
    <physiologicalReaction direction="left-to-right" evidence="8">
        <dbReference type="Rhea" id="RHEA:76160"/>
    </physiologicalReaction>
</comment>
<keyword evidence="2 10" id="KW-1003">Cell membrane</keyword>
<dbReference type="OrthoDB" id="9815830at2"/>
<feature type="binding site" evidence="10">
    <location>
        <position position="76"/>
    </location>
    <ligand>
        <name>Na(+)</name>
        <dbReference type="ChEBI" id="CHEBI:29101"/>
        <note>structural</note>
    </ligand>
</feature>
<feature type="transmembrane region" description="Helical" evidence="10">
    <location>
        <begin position="63"/>
        <end position="81"/>
    </location>
</feature>
<dbReference type="InterPro" id="IPR003691">
    <property type="entry name" value="FluC"/>
</dbReference>
<keyword evidence="12" id="KW-1185">Reference proteome</keyword>
<comment type="subcellular location">
    <subcellularLocation>
        <location evidence="1 10">Cell membrane</location>
        <topology evidence="1 10">Multi-pass membrane protein</topology>
    </subcellularLocation>
</comment>
<keyword evidence="3 10" id="KW-0812">Transmembrane</keyword>
<evidence type="ECO:0000256" key="3">
    <source>
        <dbReference type="ARBA" id="ARBA00022692"/>
    </source>
</evidence>
<dbReference type="GO" id="GO:0005886">
    <property type="term" value="C:plasma membrane"/>
    <property type="evidence" value="ECO:0007669"/>
    <property type="project" value="UniProtKB-SubCell"/>
</dbReference>
<keyword evidence="5 10" id="KW-0472">Membrane</keyword>
<dbReference type="PANTHER" id="PTHR28259:SF1">
    <property type="entry name" value="FLUORIDE EXPORT PROTEIN 1-RELATED"/>
    <property type="match status" value="1"/>
</dbReference>
<keyword evidence="4 10" id="KW-1133">Transmembrane helix</keyword>
<gene>
    <name evidence="10" type="primary">fluC</name>
    <name evidence="10" type="synonym">crcB</name>
    <name evidence="11" type="ORF">FD04_GL002296</name>
</gene>
<evidence type="ECO:0000256" key="2">
    <source>
        <dbReference type="ARBA" id="ARBA00022475"/>
    </source>
</evidence>
<dbReference type="GO" id="GO:0062054">
    <property type="term" value="F:fluoride channel activity"/>
    <property type="evidence" value="ECO:0007669"/>
    <property type="project" value="UniProtKB-UniRule"/>
</dbReference>
<evidence type="ECO:0000313" key="12">
    <source>
        <dbReference type="Proteomes" id="UP000051160"/>
    </source>
</evidence>
<feature type="transmembrane region" description="Helical" evidence="10">
    <location>
        <begin position="36"/>
        <end position="56"/>
    </location>
</feature>
<evidence type="ECO:0000256" key="10">
    <source>
        <dbReference type="HAMAP-Rule" id="MF_00454"/>
    </source>
</evidence>
<evidence type="ECO:0000313" key="11">
    <source>
        <dbReference type="EMBL" id="KRK99478.1"/>
    </source>
</evidence>
<evidence type="ECO:0000256" key="4">
    <source>
        <dbReference type="ARBA" id="ARBA00022989"/>
    </source>
</evidence>
<dbReference type="GO" id="GO:0046872">
    <property type="term" value="F:metal ion binding"/>
    <property type="evidence" value="ECO:0007669"/>
    <property type="project" value="UniProtKB-KW"/>
</dbReference>
<evidence type="ECO:0000256" key="6">
    <source>
        <dbReference type="ARBA" id="ARBA00023303"/>
    </source>
</evidence>
<protein>
    <recommendedName>
        <fullName evidence="10">Fluoride-specific ion channel FluC</fullName>
    </recommendedName>
</protein>
<dbReference type="Pfam" id="PF02537">
    <property type="entry name" value="CRCB"/>
    <property type="match status" value="1"/>
</dbReference>
<dbReference type="PATRIC" id="fig|1423776.4.peg.2325"/>
<keyword evidence="10" id="KW-0915">Sodium</keyword>
<evidence type="ECO:0000256" key="9">
    <source>
        <dbReference type="ARBA" id="ARBA00049940"/>
    </source>
</evidence>
<dbReference type="STRING" id="1423776.FD04_GL002296"/>
<comment type="similarity">
    <text evidence="7 10">Belongs to the fluoride channel Fluc/FEX (TC 1.A.43) family.</text>
</comment>
<accession>A0A0R1LUS7</accession>
<evidence type="ECO:0000256" key="5">
    <source>
        <dbReference type="ARBA" id="ARBA00023136"/>
    </source>
</evidence>
<evidence type="ECO:0000256" key="1">
    <source>
        <dbReference type="ARBA" id="ARBA00004651"/>
    </source>
</evidence>
<comment type="caution">
    <text evidence="11">The sequence shown here is derived from an EMBL/GenBank/DDBJ whole genome shotgun (WGS) entry which is preliminary data.</text>
</comment>
<dbReference type="PANTHER" id="PTHR28259">
    <property type="entry name" value="FLUORIDE EXPORT PROTEIN 1-RELATED"/>
    <property type="match status" value="1"/>
</dbReference>
<dbReference type="AlphaFoldDB" id="A0A0R1LUS7"/>
<feature type="binding site" evidence="10">
    <location>
        <position position="73"/>
    </location>
    <ligand>
        <name>Na(+)</name>
        <dbReference type="ChEBI" id="CHEBI:29101"/>
        <note>structural</note>
    </ligand>
</feature>
<keyword evidence="6 10" id="KW-0407">Ion channel</keyword>
<keyword evidence="10" id="KW-0406">Ion transport</keyword>
<keyword evidence="10" id="KW-0813">Transport</keyword>
<organism evidence="11 12">
    <name type="scientific">Secundilactobacillus odoratitofui DSM 19909 = JCM 15043</name>
    <dbReference type="NCBI Taxonomy" id="1423776"/>
    <lineage>
        <taxon>Bacteria</taxon>
        <taxon>Bacillati</taxon>
        <taxon>Bacillota</taxon>
        <taxon>Bacilli</taxon>
        <taxon>Lactobacillales</taxon>
        <taxon>Lactobacillaceae</taxon>
        <taxon>Secundilactobacillus</taxon>
    </lineage>
</organism>
<dbReference type="GO" id="GO:0140114">
    <property type="term" value="P:cellular detoxification of fluoride"/>
    <property type="evidence" value="ECO:0007669"/>
    <property type="project" value="UniProtKB-UniRule"/>
</dbReference>
<evidence type="ECO:0000256" key="8">
    <source>
        <dbReference type="ARBA" id="ARBA00035585"/>
    </source>
</evidence>
<evidence type="ECO:0000256" key="7">
    <source>
        <dbReference type="ARBA" id="ARBA00035120"/>
    </source>
</evidence>
<keyword evidence="10" id="KW-0479">Metal-binding</keyword>
<comment type="activity regulation">
    <text evidence="10">Na(+) is not transported, but it plays an essential structural role and its presence is essential for fluoride channel function.</text>
</comment>
<dbReference type="RefSeq" id="WP_054701865.1">
    <property type="nucleotide sequence ID" value="NZ_AZEE01000010.1"/>
</dbReference>
<sequence length="118" mass="12600">MTITTALLICLFGAVGACLRFGLTQVTNRLLPDVKIPVATLFINWIGASALGLLAGHYSSTSLSWLLSSGLLGGFTTFSTFTNETIILFKTRTHLAIRYLCLSVIGGIGLAALCYWLA</sequence>
<reference evidence="11 12" key="1">
    <citation type="journal article" date="2015" name="Genome Announc.">
        <title>Expanding the biotechnology potential of lactobacilli through comparative genomics of 213 strains and associated genera.</title>
        <authorList>
            <person name="Sun Z."/>
            <person name="Harris H.M."/>
            <person name="McCann A."/>
            <person name="Guo C."/>
            <person name="Argimon S."/>
            <person name="Zhang W."/>
            <person name="Yang X."/>
            <person name="Jeffery I.B."/>
            <person name="Cooney J.C."/>
            <person name="Kagawa T.F."/>
            <person name="Liu W."/>
            <person name="Song Y."/>
            <person name="Salvetti E."/>
            <person name="Wrobel A."/>
            <person name="Rasinkangas P."/>
            <person name="Parkhill J."/>
            <person name="Rea M.C."/>
            <person name="O'Sullivan O."/>
            <person name="Ritari J."/>
            <person name="Douillard F.P."/>
            <person name="Paul Ross R."/>
            <person name="Yang R."/>
            <person name="Briner A.E."/>
            <person name="Felis G.E."/>
            <person name="de Vos W.M."/>
            <person name="Barrangou R."/>
            <person name="Klaenhammer T.R."/>
            <person name="Caufield P.W."/>
            <person name="Cui Y."/>
            <person name="Zhang H."/>
            <person name="O'Toole P.W."/>
        </authorList>
    </citation>
    <scope>NUCLEOTIDE SEQUENCE [LARGE SCALE GENOMIC DNA]</scope>
    <source>
        <strain evidence="11 12">DSM 19909</strain>
    </source>
</reference>
<dbReference type="Proteomes" id="UP000051160">
    <property type="component" value="Unassembled WGS sequence"/>
</dbReference>